<comment type="caution">
    <text evidence="1">The sequence shown here is derived from an EMBL/GenBank/DDBJ whole genome shotgun (WGS) entry which is preliminary data.</text>
</comment>
<evidence type="ECO:0000313" key="1">
    <source>
        <dbReference type="EMBL" id="MCK0538657.1"/>
    </source>
</evidence>
<proteinExistence type="predicted"/>
<keyword evidence="2" id="KW-1185">Reference proteome</keyword>
<dbReference type="InterPro" id="IPR029024">
    <property type="entry name" value="TerB-like"/>
</dbReference>
<sequence length="127" mass="14581">MFLQNLDPQQQNALLYLAKKVMLANGEVSLKEKALYDRLESQCIEGAKPSEPPSLAQVFPDRRSKVSLIIELMGMALADETYHEEESHIIENVADDLLLEDQLLDDIETWVRKQFILIEEATTFMEQ</sequence>
<dbReference type="SUPFAM" id="SSF158682">
    <property type="entry name" value="TerB-like"/>
    <property type="match status" value="1"/>
</dbReference>
<reference evidence="1" key="1">
    <citation type="submission" date="2022-04" db="EMBL/GenBank/DDBJ databases">
        <title>Alcanivorax sp. CY1518 draft genome sequence.</title>
        <authorList>
            <person name="Zhao G."/>
            <person name="An M."/>
        </authorList>
    </citation>
    <scope>NUCLEOTIDE SEQUENCE</scope>
    <source>
        <strain evidence="1">CY1518</strain>
    </source>
</reference>
<evidence type="ECO:0000313" key="2">
    <source>
        <dbReference type="Proteomes" id="UP001165524"/>
    </source>
</evidence>
<evidence type="ECO:0008006" key="3">
    <source>
        <dbReference type="Google" id="ProtNLM"/>
    </source>
</evidence>
<gene>
    <name evidence="1" type="ORF">MU846_13160</name>
</gene>
<dbReference type="Gene3D" id="1.10.3680.10">
    <property type="entry name" value="TerB-like"/>
    <property type="match status" value="1"/>
</dbReference>
<dbReference type="RefSeq" id="WP_246953484.1">
    <property type="nucleotide sequence ID" value="NZ_JALKII010000011.1"/>
</dbReference>
<dbReference type="Proteomes" id="UP001165524">
    <property type="component" value="Unassembled WGS sequence"/>
</dbReference>
<dbReference type="EMBL" id="JALKII010000011">
    <property type="protein sequence ID" value="MCK0538657.1"/>
    <property type="molecule type" value="Genomic_DNA"/>
</dbReference>
<name>A0ABT0E9Z4_9GAMM</name>
<organism evidence="1 2">
    <name type="scientific">Alcanivorax quisquiliarum</name>
    <dbReference type="NCBI Taxonomy" id="2933565"/>
    <lineage>
        <taxon>Bacteria</taxon>
        <taxon>Pseudomonadati</taxon>
        <taxon>Pseudomonadota</taxon>
        <taxon>Gammaproteobacteria</taxon>
        <taxon>Oceanospirillales</taxon>
        <taxon>Alcanivoracaceae</taxon>
        <taxon>Alcanivorax</taxon>
    </lineage>
</organism>
<protein>
    <recommendedName>
        <fullName evidence="3">Tellurite resistance protein TerB</fullName>
    </recommendedName>
</protein>
<accession>A0ABT0E9Z4</accession>